<sequence>MSRLAVISLFFVGPAGNVPLAPALASLADLCFVLAEQDASQKKVDDATAVVGGTRLEVHVADTALGVKNTARYSDQKRLPIQTWKSNISQVGSFQVFLCSLLSFLSLDFPDSLDWELLRSVAWAPN</sequence>
<proteinExistence type="predicted"/>
<keyword evidence="3" id="KW-1185">Reference proteome</keyword>
<gene>
    <name evidence="2" type="ORF">AK812_SmicGene12088</name>
</gene>
<accession>A0A1Q9EBM1</accession>
<evidence type="ECO:0000313" key="2">
    <source>
        <dbReference type="EMBL" id="OLQ04826.1"/>
    </source>
</evidence>
<evidence type="ECO:0000313" key="3">
    <source>
        <dbReference type="Proteomes" id="UP000186817"/>
    </source>
</evidence>
<comment type="caution">
    <text evidence="2">The sequence shown here is derived from an EMBL/GenBank/DDBJ whole genome shotgun (WGS) entry which is preliminary data.</text>
</comment>
<feature type="chain" id="PRO_5012593244" evidence="1">
    <location>
        <begin position="36"/>
        <end position="126"/>
    </location>
</feature>
<feature type="signal peptide" evidence="1">
    <location>
        <begin position="1"/>
        <end position="35"/>
    </location>
</feature>
<organism evidence="2 3">
    <name type="scientific">Symbiodinium microadriaticum</name>
    <name type="common">Dinoflagellate</name>
    <name type="synonym">Zooxanthella microadriatica</name>
    <dbReference type="NCBI Taxonomy" id="2951"/>
    <lineage>
        <taxon>Eukaryota</taxon>
        <taxon>Sar</taxon>
        <taxon>Alveolata</taxon>
        <taxon>Dinophyceae</taxon>
        <taxon>Suessiales</taxon>
        <taxon>Symbiodiniaceae</taxon>
        <taxon>Symbiodinium</taxon>
    </lineage>
</organism>
<dbReference type="EMBL" id="LSRX01000200">
    <property type="protein sequence ID" value="OLQ04826.1"/>
    <property type="molecule type" value="Genomic_DNA"/>
</dbReference>
<keyword evidence="1" id="KW-0732">Signal</keyword>
<evidence type="ECO:0000256" key="1">
    <source>
        <dbReference type="SAM" id="SignalP"/>
    </source>
</evidence>
<reference evidence="2 3" key="1">
    <citation type="submission" date="2016-02" db="EMBL/GenBank/DDBJ databases">
        <title>Genome analysis of coral dinoflagellate symbionts highlights evolutionary adaptations to a symbiotic lifestyle.</title>
        <authorList>
            <person name="Aranda M."/>
            <person name="Li Y."/>
            <person name="Liew Y.J."/>
            <person name="Baumgarten S."/>
            <person name="Simakov O."/>
            <person name="Wilson M."/>
            <person name="Piel J."/>
            <person name="Ashoor H."/>
            <person name="Bougouffa S."/>
            <person name="Bajic V.B."/>
            <person name="Ryu T."/>
            <person name="Ravasi T."/>
            <person name="Bayer T."/>
            <person name="Micklem G."/>
            <person name="Kim H."/>
            <person name="Bhak J."/>
            <person name="Lajeunesse T.C."/>
            <person name="Voolstra C.R."/>
        </authorList>
    </citation>
    <scope>NUCLEOTIDE SEQUENCE [LARGE SCALE GENOMIC DNA]</scope>
    <source>
        <strain evidence="2 3">CCMP2467</strain>
    </source>
</reference>
<dbReference type="Proteomes" id="UP000186817">
    <property type="component" value="Unassembled WGS sequence"/>
</dbReference>
<name>A0A1Q9EBM1_SYMMI</name>
<protein>
    <submittedName>
        <fullName evidence="2">Uncharacterized protein</fullName>
    </submittedName>
</protein>
<dbReference type="AlphaFoldDB" id="A0A1Q9EBM1"/>